<feature type="transmembrane region" description="Helical" evidence="2">
    <location>
        <begin position="494"/>
        <end position="510"/>
    </location>
</feature>
<dbReference type="Proteomes" id="UP001501207">
    <property type="component" value="Unassembled WGS sequence"/>
</dbReference>
<dbReference type="EMBL" id="BAABFN010000002">
    <property type="protein sequence ID" value="GAA4308204.1"/>
    <property type="molecule type" value="Genomic_DNA"/>
</dbReference>
<feature type="transmembrane region" description="Helical" evidence="2">
    <location>
        <begin position="12"/>
        <end position="33"/>
    </location>
</feature>
<feature type="transmembrane region" description="Helical" evidence="2">
    <location>
        <begin position="260"/>
        <end position="279"/>
    </location>
</feature>
<dbReference type="PANTHER" id="PTHR16214">
    <property type="entry name" value="TRANSMEMBRANE PROTEIN 260"/>
    <property type="match status" value="1"/>
</dbReference>
<evidence type="ECO:0000256" key="2">
    <source>
        <dbReference type="SAM" id="Phobius"/>
    </source>
</evidence>
<evidence type="ECO:0000313" key="4">
    <source>
        <dbReference type="Proteomes" id="UP001501207"/>
    </source>
</evidence>
<feature type="transmembrane region" description="Helical" evidence="2">
    <location>
        <begin position="286"/>
        <end position="306"/>
    </location>
</feature>
<reference evidence="4" key="1">
    <citation type="journal article" date="2019" name="Int. J. Syst. Evol. Microbiol.">
        <title>The Global Catalogue of Microorganisms (GCM) 10K type strain sequencing project: providing services to taxonomists for standard genome sequencing and annotation.</title>
        <authorList>
            <consortium name="The Broad Institute Genomics Platform"/>
            <consortium name="The Broad Institute Genome Sequencing Center for Infectious Disease"/>
            <person name="Wu L."/>
            <person name="Ma J."/>
        </authorList>
    </citation>
    <scope>NUCLEOTIDE SEQUENCE [LARGE SCALE GENOMIC DNA]</scope>
    <source>
        <strain evidence="4">JCM 17664</strain>
    </source>
</reference>
<evidence type="ECO:0000256" key="1">
    <source>
        <dbReference type="SAM" id="MobiDB-lite"/>
    </source>
</evidence>
<keyword evidence="2" id="KW-0472">Membrane</keyword>
<proteinExistence type="predicted"/>
<keyword evidence="2" id="KW-1133">Transmembrane helix</keyword>
<gene>
    <name evidence="3" type="ORF">GCM10023143_15340</name>
</gene>
<feature type="transmembrane region" description="Helical" evidence="2">
    <location>
        <begin position="53"/>
        <end position="71"/>
    </location>
</feature>
<protein>
    <submittedName>
        <fullName evidence="3">DUF2723 domain-containing protein</fullName>
    </submittedName>
</protein>
<feature type="transmembrane region" description="Helical" evidence="2">
    <location>
        <begin position="578"/>
        <end position="598"/>
    </location>
</feature>
<feature type="transmembrane region" description="Helical" evidence="2">
    <location>
        <begin position="146"/>
        <end position="164"/>
    </location>
</feature>
<dbReference type="InterPro" id="IPR021280">
    <property type="entry name" value="TMEM260-like"/>
</dbReference>
<feature type="transmembrane region" description="Helical" evidence="2">
    <location>
        <begin position="176"/>
        <end position="206"/>
    </location>
</feature>
<dbReference type="RefSeq" id="WP_344977903.1">
    <property type="nucleotide sequence ID" value="NZ_BAABFN010000002.1"/>
</dbReference>
<feature type="compositionally biased region" description="Basic and acidic residues" evidence="1">
    <location>
        <begin position="1016"/>
        <end position="1027"/>
    </location>
</feature>
<accession>A0ABP8FPA1</accession>
<feature type="transmembrane region" description="Helical" evidence="2">
    <location>
        <begin position="218"/>
        <end position="240"/>
    </location>
</feature>
<feature type="transmembrane region" description="Helical" evidence="2">
    <location>
        <begin position="117"/>
        <end position="134"/>
    </location>
</feature>
<keyword evidence="2" id="KW-0812">Transmembrane</keyword>
<dbReference type="Pfam" id="PF11028">
    <property type="entry name" value="TMEM260-like"/>
    <property type="match status" value="1"/>
</dbReference>
<comment type="caution">
    <text evidence="3">The sequence shown here is derived from an EMBL/GenBank/DDBJ whole genome shotgun (WGS) entry which is preliminary data.</text>
</comment>
<feature type="transmembrane region" description="Helical" evidence="2">
    <location>
        <begin position="78"/>
        <end position="97"/>
    </location>
</feature>
<evidence type="ECO:0000313" key="3">
    <source>
        <dbReference type="EMBL" id="GAA4308204.1"/>
    </source>
</evidence>
<keyword evidence="4" id="KW-1185">Reference proteome</keyword>
<feature type="transmembrane region" description="Helical" evidence="2">
    <location>
        <begin position="517"/>
        <end position="535"/>
    </location>
</feature>
<sequence>MNFRKINNITGWIVCIIACTVYALTREATASFWDCGEFISSAFKMQVPHPPGTPTFLLLGRLFVIFLGGTAQTAARDVNLLSALASGFTILFLFWTITHFARRTMAGRDEVLSTEKIIAIMGAGVVGALAYTFSDTFWFSAVEGEVYALASLFTALIIWAMLKWEHQADDPHADRWILFIALMIGLSIGVHLLCILTIPAIVMIYYFRRYKVTRWGTLWAFVIGCLITGFVQVFVIQYSVKGAGAFDVMFVNGFGMPFNSGSYFYLALLIVLLILGIRWARKKQHYFVHLGLYSVVFILIGYSVYFTTLIRANASPSINMQDVSDPIALVSYLDRSQYGDFPIVYGPDFTAKPIRYDDGAKVYEKNLKTGKYEVAGRKPVPVYDAGDEHLFPRIWDAGNEQGHADFYRQWLGLAEGQKPTFGDNLSWFFSYQLTWMYTRYFLWNFSGRQNDVQGFGNVRDGNWITGIPFVDNIRLGDQHQMPDSLQHNKAHNKLYGLPFILGIIGLLFHLNRHRRDFLVNLLLFFFTGIAIVIYLNQPGNQPRERDYAYAGSFYAFAIWIGLGVLSVYDFFKKKVSGTLSAAGASVLCLLAVPVIMGFQEWDDHDRSQKTLPRDVASDYLESCAPNAILFTEGDNDTYPLWYAQEVEGVRPDIRIINLSLLGVDWYIDALRHAVNKSAPVPMSWAPDKYVGDKRNYIPLVEAQNIPKDRYFDLNEIMNFMGNDDPKYKVSGGGGEPLNYLPTKNVFIPVDKEKAVRDKVVPPGTDTSQILAQVPFQIPKTLLFKNDLLMLNIIAASHWERPVYFTSPLSPSRIGLGSYLEMDGLTYRLVPMRSAGDNNSLFDAGNVNVSFAYENMMDKFSFGGAQTPGTYFDEPNRRMLMSIRSAYAKLGLALAQEGKKDSALKALNRSDKNILEENFPYALTSPNNSHNITSLTTVYAYYMAGDTVKAGKISDEIMRDCQQQLNYYNALPQSKFSQGLQQDARMANMIISQLQEWKEKLGKTGTVSPELPQVLDSGKKAADSGRAK</sequence>
<dbReference type="PANTHER" id="PTHR16214:SF3">
    <property type="entry name" value="TRANSMEMBRANE PROTEIN 260"/>
    <property type="match status" value="1"/>
</dbReference>
<feature type="transmembrane region" description="Helical" evidence="2">
    <location>
        <begin position="547"/>
        <end position="571"/>
    </location>
</feature>
<feature type="region of interest" description="Disordered" evidence="1">
    <location>
        <begin position="1002"/>
        <end position="1027"/>
    </location>
</feature>
<dbReference type="InterPro" id="IPR052724">
    <property type="entry name" value="GT117_domain-containing"/>
</dbReference>
<organism evidence="3 4">
    <name type="scientific">Compostibacter hankyongensis</name>
    <dbReference type="NCBI Taxonomy" id="1007089"/>
    <lineage>
        <taxon>Bacteria</taxon>
        <taxon>Pseudomonadati</taxon>
        <taxon>Bacteroidota</taxon>
        <taxon>Chitinophagia</taxon>
        <taxon>Chitinophagales</taxon>
        <taxon>Chitinophagaceae</taxon>
        <taxon>Compostibacter</taxon>
    </lineage>
</organism>
<name>A0ABP8FPA1_9BACT</name>